<dbReference type="Gene3D" id="3.30.2310.20">
    <property type="entry name" value="RelE-like"/>
    <property type="match status" value="1"/>
</dbReference>
<dbReference type="InterPro" id="IPR007712">
    <property type="entry name" value="RelE/ParE_toxin"/>
</dbReference>
<name>A0A1X7PFH2_9HYPH</name>
<keyword evidence="3" id="KW-1185">Reference proteome</keyword>
<dbReference type="RefSeq" id="WP_085465777.1">
    <property type="nucleotide sequence ID" value="NZ_FXBL01000004.1"/>
</dbReference>
<dbReference type="OrthoDB" id="7173315at2"/>
<dbReference type="AlphaFoldDB" id="A0A1X7PFH2"/>
<gene>
    <name evidence="2" type="ORF">SAMN02982922_4041</name>
</gene>
<protein>
    <submittedName>
        <fullName evidence="2">Plasmid stabilization system protein ParE</fullName>
    </submittedName>
</protein>
<reference evidence="2 3" key="1">
    <citation type="submission" date="2017-04" db="EMBL/GenBank/DDBJ databases">
        <authorList>
            <person name="Afonso C.L."/>
            <person name="Miller P.J."/>
            <person name="Scott M.A."/>
            <person name="Spackman E."/>
            <person name="Goraichik I."/>
            <person name="Dimitrov K.M."/>
            <person name="Suarez D.L."/>
            <person name="Swayne D.E."/>
        </authorList>
    </citation>
    <scope>NUCLEOTIDE SEQUENCE [LARGE SCALE GENOMIC DNA]</scope>
    <source>
        <strain evidence="2 3">B5P</strain>
    </source>
</reference>
<keyword evidence="1" id="KW-1277">Toxin-antitoxin system</keyword>
<proteinExistence type="predicted"/>
<dbReference type="Proteomes" id="UP000193083">
    <property type="component" value="Unassembled WGS sequence"/>
</dbReference>
<accession>A0A1X7PFH2</accession>
<dbReference type="Pfam" id="PF05016">
    <property type="entry name" value="ParE_toxin"/>
    <property type="match status" value="1"/>
</dbReference>
<evidence type="ECO:0000313" key="2">
    <source>
        <dbReference type="EMBL" id="SMH49944.1"/>
    </source>
</evidence>
<dbReference type="InterPro" id="IPR035093">
    <property type="entry name" value="RelE/ParE_toxin_dom_sf"/>
</dbReference>
<evidence type="ECO:0000313" key="3">
    <source>
        <dbReference type="Proteomes" id="UP000193083"/>
    </source>
</evidence>
<sequence length="117" mass="13500">MTSRPAVHLTRRAALDLQKIYRRSLAEWGQDVAKRYMHDLYLAMNRAAIEPESGRLRHIRSAPFMMVAARRHFIVYDPLNDGIVVLTVLHQVRDIETLILEMSPSLFLEISRLKSGS</sequence>
<evidence type="ECO:0000256" key="1">
    <source>
        <dbReference type="ARBA" id="ARBA00022649"/>
    </source>
</evidence>
<dbReference type="EMBL" id="FXBL01000004">
    <property type="protein sequence ID" value="SMH49944.1"/>
    <property type="molecule type" value="Genomic_DNA"/>
</dbReference>
<organism evidence="2 3">
    <name type="scientific">Mesorhizobium australicum</name>
    <dbReference type="NCBI Taxonomy" id="536018"/>
    <lineage>
        <taxon>Bacteria</taxon>
        <taxon>Pseudomonadati</taxon>
        <taxon>Pseudomonadota</taxon>
        <taxon>Alphaproteobacteria</taxon>
        <taxon>Hyphomicrobiales</taxon>
        <taxon>Phyllobacteriaceae</taxon>
        <taxon>Mesorhizobium</taxon>
    </lineage>
</organism>